<keyword evidence="2" id="KW-1185">Reference proteome</keyword>
<protein>
    <submittedName>
        <fullName evidence="1">ABC transporter substrate-binding protein</fullName>
    </submittedName>
</protein>
<dbReference type="PANTHER" id="PTHR30024:SF2">
    <property type="entry name" value="ABC TRANSPORTER SUBSTRATE-BINDING PROTEIN"/>
    <property type="match status" value="1"/>
</dbReference>
<dbReference type="Pfam" id="PF13379">
    <property type="entry name" value="NMT1_2"/>
    <property type="match status" value="1"/>
</dbReference>
<dbReference type="PANTHER" id="PTHR30024">
    <property type="entry name" value="ALIPHATIC SULFONATES-BINDING PROTEIN-RELATED"/>
    <property type="match status" value="1"/>
</dbReference>
<dbReference type="Proteomes" id="UP000269692">
    <property type="component" value="Unassembled WGS sequence"/>
</dbReference>
<dbReference type="OrthoDB" id="6788250at2"/>
<reference evidence="1 2" key="1">
    <citation type="submission" date="2018-10" db="EMBL/GenBank/DDBJ databases">
        <title>Xanthobacter tagetidis genome sequencing and assembly.</title>
        <authorList>
            <person name="Maclea K.S."/>
            <person name="Goen A.E."/>
            <person name="Fatima S.A."/>
        </authorList>
    </citation>
    <scope>NUCLEOTIDE SEQUENCE [LARGE SCALE GENOMIC DNA]</scope>
    <source>
        <strain evidence="1 2">ATCC 700314</strain>
    </source>
</reference>
<evidence type="ECO:0000313" key="1">
    <source>
        <dbReference type="EMBL" id="RLP81181.1"/>
    </source>
</evidence>
<proteinExistence type="predicted"/>
<organism evidence="1 2">
    <name type="scientific">Xanthobacter tagetidis</name>
    <dbReference type="NCBI Taxonomy" id="60216"/>
    <lineage>
        <taxon>Bacteria</taxon>
        <taxon>Pseudomonadati</taxon>
        <taxon>Pseudomonadota</taxon>
        <taxon>Alphaproteobacteria</taxon>
        <taxon>Hyphomicrobiales</taxon>
        <taxon>Xanthobacteraceae</taxon>
        <taxon>Xanthobacter</taxon>
    </lineage>
</organism>
<dbReference type="Gene3D" id="3.40.190.10">
    <property type="entry name" value="Periplasmic binding protein-like II"/>
    <property type="match status" value="2"/>
</dbReference>
<evidence type="ECO:0000313" key="2">
    <source>
        <dbReference type="Proteomes" id="UP000269692"/>
    </source>
</evidence>
<dbReference type="AlphaFoldDB" id="A0A3L7ANI2"/>
<dbReference type="EMBL" id="RCTF01000002">
    <property type="protein sequence ID" value="RLP81181.1"/>
    <property type="molecule type" value="Genomic_DNA"/>
</dbReference>
<name>A0A3L7ANI2_9HYPH</name>
<comment type="caution">
    <text evidence="1">The sequence shown here is derived from an EMBL/GenBank/DDBJ whole genome shotgun (WGS) entry which is preliminary data.</text>
</comment>
<sequence length="376" mass="40258">MVDHTIGFYCHIGETTGSGAPCGDRPGAALQPEEWSMSLPLNLRRLAGCALVAAAAFTIAGAPARAEMSSVKVATQIGLPYLPLIVMQHDKLWEEAAKAKGLDLKVEYARLGGGGPLNDALLSDSVQIASAGLSPLLTLWDRTSKNYGVKALSAINASPMYLLTNKDSIKSIKDFGPDDRIALPSIKVSIQAIVLAMGVEQAFGPGKSGELDNIQVSMAHPEAFAALTSKAGGITGYMASSPFQERALKVPGIRKVADSFEIQGGPATLSVIYAKADFVKNNPKLVEAFMEAQKKAVALIKSDLKGSIDKYYAVTGDKTDRAIVEEILASPTYDFDIFPKESMKIADFMYKTGALKQKPTSWKDYFFETVHSEKGS</sequence>
<accession>A0A3L7ANI2</accession>
<dbReference type="SUPFAM" id="SSF53850">
    <property type="entry name" value="Periplasmic binding protein-like II"/>
    <property type="match status" value="1"/>
</dbReference>
<gene>
    <name evidence="1" type="ORF">D9R14_04115</name>
</gene>